<dbReference type="GO" id="GO:0008193">
    <property type="term" value="F:tRNA guanylyltransferase activity"/>
    <property type="evidence" value="ECO:0007669"/>
    <property type="project" value="UniProtKB-EC"/>
</dbReference>
<evidence type="ECO:0000256" key="1">
    <source>
        <dbReference type="ARBA" id="ARBA00022310"/>
    </source>
</evidence>
<dbReference type="Gene3D" id="3.30.70.3000">
    <property type="match status" value="1"/>
</dbReference>
<evidence type="ECO:0000256" key="2">
    <source>
        <dbReference type="ARBA" id="ARBA00047281"/>
    </source>
</evidence>
<accession>A0A8C6JGM9</accession>
<reference evidence="4" key="1">
    <citation type="submission" date="2020-03" db="EMBL/GenBank/DDBJ databases">
        <title>Melopsittacus undulatus (budgerigar) genome, bMelUnd1, maternal haplotype with Z.</title>
        <authorList>
            <person name="Gedman G."/>
            <person name="Mountcastle J."/>
            <person name="Haase B."/>
            <person name="Formenti G."/>
            <person name="Wright T."/>
            <person name="Apodaca J."/>
            <person name="Pelan S."/>
            <person name="Chow W."/>
            <person name="Rhie A."/>
            <person name="Howe K."/>
            <person name="Fedrigo O."/>
            <person name="Jarvis E.D."/>
        </authorList>
    </citation>
    <scope>NUCLEOTIDE SEQUENCE [LARGE SCALE GENOMIC DNA]</scope>
</reference>
<reference evidence="4" key="2">
    <citation type="submission" date="2025-08" db="UniProtKB">
        <authorList>
            <consortium name="Ensembl"/>
        </authorList>
    </citation>
    <scope>IDENTIFICATION</scope>
</reference>
<dbReference type="Proteomes" id="UP000694405">
    <property type="component" value="Chromosome 18"/>
</dbReference>
<evidence type="ECO:0000313" key="5">
    <source>
        <dbReference type="Proteomes" id="UP000694405"/>
    </source>
</evidence>
<dbReference type="InterPro" id="IPR024956">
    <property type="entry name" value="tRNAHis_GuaTrfase_cat"/>
</dbReference>
<evidence type="ECO:0000313" key="4">
    <source>
        <dbReference type="Ensembl" id="ENSMUNP00000013386.2"/>
    </source>
</evidence>
<organism evidence="4 5">
    <name type="scientific">Melopsittacus undulatus</name>
    <name type="common">Budgerigar</name>
    <name type="synonym">Psittacus undulatus</name>
    <dbReference type="NCBI Taxonomy" id="13146"/>
    <lineage>
        <taxon>Eukaryota</taxon>
        <taxon>Metazoa</taxon>
        <taxon>Chordata</taxon>
        <taxon>Craniata</taxon>
        <taxon>Vertebrata</taxon>
        <taxon>Euteleostomi</taxon>
        <taxon>Archelosauria</taxon>
        <taxon>Archosauria</taxon>
        <taxon>Dinosauria</taxon>
        <taxon>Saurischia</taxon>
        <taxon>Theropoda</taxon>
        <taxon>Coelurosauria</taxon>
        <taxon>Aves</taxon>
        <taxon>Neognathae</taxon>
        <taxon>Neoaves</taxon>
        <taxon>Telluraves</taxon>
        <taxon>Australaves</taxon>
        <taxon>Psittaciformes</taxon>
        <taxon>Psittaculidae</taxon>
        <taxon>Melopsittacus</taxon>
    </lineage>
</organism>
<proteinExistence type="predicted"/>
<dbReference type="GO" id="GO:0006400">
    <property type="term" value="P:tRNA modification"/>
    <property type="evidence" value="ECO:0007669"/>
    <property type="project" value="InterPro"/>
</dbReference>
<evidence type="ECO:0000259" key="3">
    <source>
        <dbReference type="Pfam" id="PF04446"/>
    </source>
</evidence>
<sequence>MARSELESVRAVDGPCVPNCCRVLRLHGRSLPRFSEQREFNKPNDDRALHVVTKCGQAVMEELADIVTAYGPSDEYSFVFKQKSRWLKGRAR</sequence>
<dbReference type="PANTHER" id="PTHR12729:SF6">
    <property type="entry name" value="TRNA(HIS) GUANYLYLTRANSFERASE-RELATED"/>
    <property type="match status" value="1"/>
</dbReference>
<dbReference type="InterPro" id="IPR038469">
    <property type="entry name" value="tRNAHis_GuaTrfase_Thg1_sf"/>
</dbReference>
<dbReference type="GO" id="GO:0000287">
    <property type="term" value="F:magnesium ion binding"/>
    <property type="evidence" value="ECO:0007669"/>
    <property type="project" value="InterPro"/>
</dbReference>
<dbReference type="Ensembl" id="ENSMUNT00000015444.2">
    <property type="protein sequence ID" value="ENSMUNP00000013386.2"/>
    <property type="gene ID" value="ENSMUNG00000010452.2"/>
</dbReference>
<name>A0A8C6JGM9_MELUD</name>
<reference evidence="4" key="3">
    <citation type="submission" date="2025-09" db="UniProtKB">
        <authorList>
            <consortium name="Ensembl"/>
        </authorList>
    </citation>
    <scope>IDENTIFICATION</scope>
</reference>
<dbReference type="InterPro" id="IPR007537">
    <property type="entry name" value="tRNAHis_GuaTrfase_Thg1"/>
</dbReference>
<dbReference type="Pfam" id="PF04446">
    <property type="entry name" value="Thg1"/>
    <property type="match status" value="1"/>
</dbReference>
<protein>
    <recommendedName>
        <fullName evidence="1">Probable tRNA(His) guanylyltransferase</fullName>
    </recommendedName>
</protein>
<keyword evidence="5" id="KW-1185">Reference proteome</keyword>
<feature type="domain" description="tRNAHis guanylyltransferase catalytic" evidence="3">
    <location>
        <begin position="15"/>
        <end position="91"/>
    </location>
</feature>
<accession>A0A8V5GYJ2</accession>
<dbReference type="PANTHER" id="PTHR12729">
    <property type="entry name" value="TRNA(HIS) GUANYLYLTRANSFERASE-RELATED"/>
    <property type="match status" value="1"/>
</dbReference>
<comment type="catalytic activity">
    <reaction evidence="2">
        <text>a 5'-end ribonucleotide-tRNA(His) + GTP + ATP + H2O = a 5'-end phospho-guanosine-ribonucleotide-tRNA(His) + AMP + 2 diphosphate + H(+)</text>
        <dbReference type="Rhea" id="RHEA:54564"/>
        <dbReference type="Rhea" id="RHEA-COMP:14193"/>
        <dbReference type="Rhea" id="RHEA-COMP:14917"/>
        <dbReference type="ChEBI" id="CHEBI:15377"/>
        <dbReference type="ChEBI" id="CHEBI:15378"/>
        <dbReference type="ChEBI" id="CHEBI:30616"/>
        <dbReference type="ChEBI" id="CHEBI:33019"/>
        <dbReference type="ChEBI" id="CHEBI:37565"/>
        <dbReference type="ChEBI" id="CHEBI:138282"/>
        <dbReference type="ChEBI" id="CHEBI:141847"/>
        <dbReference type="ChEBI" id="CHEBI:456215"/>
        <dbReference type="EC" id="2.7.7.79"/>
    </reaction>
</comment>
<dbReference type="AlphaFoldDB" id="A0A8C6JGM9"/>